<dbReference type="RefSeq" id="WP_048693682.1">
    <property type="nucleotide sequence ID" value="NZ_KQ130496.1"/>
</dbReference>
<gene>
    <name evidence="1" type="ORF">XM47_13885</name>
</gene>
<evidence type="ECO:0000313" key="1">
    <source>
        <dbReference type="EMBL" id="KMT64542.1"/>
    </source>
</evidence>
<comment type="caution">
    <text evidence="1">The sequence shown here is derived from an EMBL/GenBank/DDBJ whole genome shotgun (WGS) entry which is preliminary data.</text>
</comment>
<dbReference type="STRING" id="1513271.XM47_13885"/>
<sequence length="79" mass="8784">MKFLVLLLVIGLLYLIALNIILSLTKPSKKVLKAKNGEQVEQWQVQLKITSTYPSNKTPLPATLKALGVKQNSKDEQHG</sequence>
<accession>A0A0J8GP50</accession>
<keyword evidence="2" id="KW-1185">Reference proteome</keyword>
<proteinExistence type="predicted"/>
<dbReference type="Proteomes" id="UP000037600">
    <property type="component" value="Unassembled WGS sequence"/>
</dbReference>
<protein>
    <submittedName>
        <fullName evidence="1">Uncharacterized protein</fullName>
    </submittedName>
</protein>
<organism evidence="1 2">
    <name type="scientific">Catenovulum maritimum</name>
    <dbReference type="NCBI Taxonomy" id="1513271"/>
    <lineage>
        <taxon>Bacteria</taxon>
        <taxon>Pseudomonadati</taxon>
        <taxon>Pseudomonadota</taxon>
        <taxon>Gammaproteobacteria</taxon>
        <taxon>Alteromonadales</taxon>
        <taxon>Alteromonadaceae</taxon>
        <taxon>Catenovulum</taxon>
    </lineage>
</organism>
<dbReference type="AlphaFoldDB" id="A0A0J8GP50"/>
<name>A0A0J8GP50_9ALTE</name>
<reference evidence="1 2" key="1">
    <citation type="submission" date="2015-04" db="EMBL/GenBank/DDBJ databases">
        <title>Draft Genome Sequence of the Novel Agar-Digesting Marine Bacterium Q1.</title>
        <authorList>
            <person name="Li Y."/>
            <person name="Li D."/>
            <person name="Chen G."/>
            <person name="Du Z."/>
        </authorList>
    </citation>
    <scope>NUCLEOTIDE SEQUENCE [LARGE SCALE GENOMIC DNA]</scope>
    <source>
        <strain evidence="1 2">Q1</strain>
    </source>
</reference>
<evidence type="ECO:0000313" key="2">
    <source>
        <dbReference type="Proteomes" id="UP000037600"/>
    </source>
</evidence>
<dbReference type="EMBL" id="LAZL01000023">
    <property type="protein sequence ID" value="KMT64542.1"/>
    <property type="molecule type" value="Genomic_DNA"/>
</dbReference>